<dbReference type="AlphaFoldDB" id="A0A699TQ71"/>
<dbReference type="GO" id="GO:0005737">
    <property type="term" value="C:cytoplasm"/>
    <property type="evidence" value="ECO:0007669"/>
    <property type="project" value="TreeGrafter"/>
</dbReference>
<dbReference type="SUPFAM" id="SSF53720">
    <property type="entry name" value="ALDH-like"/>
    <property type="match status" value="1"/>
</dbReference>
<feature type="non-terminal residue" evidence="3">
    <location>
        <position position="108"/>
    </location>
</feature>
<evidence type="ECO:0000256" key="2">
    <source>
        <dbReference type="ARBA" id="ARBA00023027"/>
    </source>
</evidence>
<comment type="caution">
    <text evidence="3">The sequence shown here is derived from an EMBL/GenBank/DDBJ whole genome shotgun (WGS) entry which is preliminary data.</text>
</comment>
<keyword evidence="1" id="KW-0560">Oxidoreductase</keyword>
<dbReference type="InterPro" id="IPR012394">
    <property type="entry name" value="Aldehyde_DH_NAD(P)"/>
</dbReference>
<evidence type="ECO:0000313" key="3">
    <source>
        <dbReference type="EMBL" id="GFD11983.1"/>
    </source>
</evidence>
<dbReference type="GO" id="GO:0004029">
    <property type="term" value="F:aldehyde dehydrogenase (NAD+) activity"/>
    <property type="evidence" value="ECO:0007669"/>
    <property type="project" value="TreeGrafter"/>
</dbReference>
<accession>A0A699TQ71</accession>
<dbReference type="Gene3D" id="3.40.605.10">
    <property type="entry name" value="Aldehyde Dehydrogenase, Chain A, domain 1"/>
    <property type="match status" value="1"/>
</dbReference>
<organism evidence="3">
    <name type="scientific">Tanacetum cinerariifolium</name>
    <name type="common">Dalmatian daisy</name>
    <name type="synonym">Chrysanthemum cinerariifolium</name>
    <dbReference type="NCBI Taxonomy" id="118510"/>
    <lineage>
        <taxon>Eukaryota</taxon>
        <taxon>Viridiplantae</taxon>
        <taxon>Streptophyta</taxon>
        <taxon>Embryophyta</taxon>
        <taxon>Tracheophyta</taxon>
        <taxon>Spermatophyta</taxon>
        <taxon>Magnoliopsida</taxon>
        <taxon>eudicotyledons</taxon>
        <taxon>Gunneridae</taxon>
        <taxon>Pentapetalae</taxon>
        <taxon>asterids</taxon>
        <taxon>campanulids</taxon>
        <taxon>Asterales</taxon>
        <taxon>Asteraceae</taxon>
        <taxon>Asteroideae</taxon>
        <taxon>Anthemideae</taxon>
        <taxon>Anthemidinae</taxon>
        <taxon>Tanacetum</taxon>
    </lineage>
</organism>
<dbReference type="GO" id="GO:0006081">
    <property type="term" value="P:aldehyde metabolic process"/>
    <property type="evidence" value="ECO:0007669"/>
    <property type="project" value="InterPro"/>
</dbReference>
<dbReference type="InterPro" id="IPR016161">
    <property type="entry name" value="Ald_DH/histidinol_DH"/>
</dbReference>
<sequence length="108" mass="12225">MTTAPISASLASAPNRFQFQFDALRAQAPTLRHEGAAARRQRLRQLADWLTAHRTDIQQALYQDFRKPPAETDVTEIWASLVELKHTIRHLGQWLAPRRVGTPLALMG</sequence>
<protein>
    <recommendedName>
        <fullName evidence="4">Aldehyde dehydrogenase domain-containing protein</fullName>
    </recommendedName>
</protein>
<dbReference type="InterPro" id="IPR016162">
    <property type="entry name" value="Ald_DH_N"/>
</dbReference>
<dbReference type="PANTHER" id="PTHR43570">
    <property type="entry name" value="ALDEHYDE DEHYDROGENASE"/>
    <property type="match status" value="1"/>
</dbReference>
<reference evidence="3" key="1">
    <citation type="journal article" date="2019" name="Sci. Rep.">
        <title>Draft genome of Tanacetum cinerariifolium, the natural source of mosquito coil.</title>
        <authorList>
            <person name="Yamashiro T."/>
            <person name="Shiraishi A."/>
            <person name="Satake H."/>
            <person name="Nakayama K."/>
        </authorList>
    </citation>
    <scope>NUCLEOTIDE SEQUENCE</scope>
</reference>
<gene>
    <name evidence="3" type="ORF">Tci_883952</name>
</gene>
<dbReference type="EMBL" id="BKCJ011262617">
    <property type="protein sequence ID" value="GFD11983.1"/>
    <property type="molecule type" value="Genomic_DNA"/>
</dbReference>
<dbReference type="PANTHER" id="PTHR43570:SF20">
    <property type="entry name" value="ALDEHYDE DEHYDROGENASE ALDX-RELATED"/>
    <property type="match status" value="1"/>
</dbReference>
<keyword evidence="2" id="KW-0520">NAD</keyword>
<evidence type="ECO:0008006" key="4">
    <source>
        <dbReference type="Google" id="ProtNLM"/>
    </source>
</evidence>
<proteinExistence type="predicted"/>
<name>A0A699TQ71_TANCI</name>
<evidence type="ECO:0000256" key="1">
    <source>
        <dbReference type="ARBA" id="ARBA00023002"/>
    </source>
</evidence>